<gene>
    <name evidence="2" type="ORF">MNR06_14090</name>
</gene>
<reference evidence="2" key="1">
    <citation type="submission" date="2022-03" db="EMBL/GenBank/DDBJ databases">
        <title>Genome Identification and Characterization of new species Bdellovibrio reynosense LBG001 sp. nov. from a Mexico soil sample.</title>
        <authorList>
            <person name="Camilli A."/>
            <person name="Ajao Y."/>
            <person name="Guo X."/>
        </authorList>
    </citation>
    <scope>NUCLEOTIDE SEQUENCE</scope>
    <source>
        <strain evidence="2">LBG001</strain>
    </source>
</reference>
<evidence type="ECO:0000313" key="3">
    <source>
        <dbReference type="Proteomes" id="UP000830116"/>
    </source>
</evidence>
<accession>A0ABY4CA95</accession>
<dbReference type="Pfam" id="PF02624">
    <property type="entry name" value="YcaO"/>
    <property type="match status" value="1"/>
</dbReference>
<dbReference type="Proteomes" id="UP000830116">
    <property type="component" value="Chromosome"/>
</dbReference>
<sequence length="331" mass="37306">MNNNQNTIQWILDNSERLNLSVNAFKWNLPFETNIFDCRVSIKVNGEVREGRGSADSEELSFLKGFSEAIDRVTFFESMKFPTTNGMAVHTSLENAVLAARCELIERDAFFCHYLTKTPFLMAAIRIENLGFKPEIFEFLLSQGICFQLSEMISANECSSFIFVAHGLNANKKPLGLMFGMGCDIDPIKAACSAVYEGLRQIIANLMSNNLPVLDIANFQAQSFWGPDTHMALCNDLIYTESVISFFFTQGLETRTKASQLKTETIPYEILQLTGELKGAPFLVVKATDHRLQDLYFGPTEKDNVNLTRLTQFTGKSWTWNMVNKTPHPLA</sequence>
<dbReference type="RefSeq" id="WP_243537001.1">
    <property type="nucleotide sequence ID" value="NZ_CP093442.1"/>
</dbReference>
<dbReference type="InterPro" id="IPR003776">
    <property type="entry name" value="YcaO-like_dom"/>
</dbReference>
<evidence type="ECO:0000313" key="2">
    <source>
        <dbReference type="EMBL" id="UOF00827.1"/>
    </source>
</evidence>
<feature type="domain" description="YcaO" evidence="1">
    <location>
        <begin position="81"/>
        <end position="225"/>
    </location>
</feature>
<proteinExistence type="predicted"/>
<organism evidence="2 3">
    <name type="scientific">Bdellovibrio reynosensis</name>
    <dbReference type="NCBI Taxonomy" id="2835041"/>
    <lineage>
        <taxon>Bacteria</taxon>
        <taxon>Pseudomonadati</taxon>
        <taxon>Bdellovibrionota</taxon>
        <taxon>Bdellovibrionia</taxon>
        <taxon>Bdellovibrionales</taxon>
        <taxon>Pseudobdellovibrionaceae</taxon>
        <taxon>Bdellovibrio</taxon>
    </lineage>
</organism>
<name>A0ABY4CA95_9BACT</name>
<keyword evidence="3" id="KW-1185">Reference proteome</keyword>
<dbReference type="Gene3D" id="3.30.1330.230">
    <property type="match status" value="1"/>
</dbReference>
<protein>
    <submittedName>
        <fullName evidence="2">YcaO-like family protein</fullName>
    </submittedName>
</protein>
<dbReference type="EMBL" id="CP093442">
    <property type="protein sequence ID" value="UOF00827.1"/>
    <property type="molecule type" value="Genomic_DNA"/>
</dbReference>
<evidence type="ECO:0000259" key="1">
    <source>
        <dbReference type="Pfam" id="PF02624"/>
    </source>
</evidence>